<gene>
    <name evidence="1" type="ORF">HGRIS_008167</name>
</gene>
<sequence>MPKSVPVHEYCSPSISPETQNKLSNAIHRWEYLRVPFAYQSRGSDIGASLSRYTGTYLAFHAQSRKAQFGNDEQMPPGMSMYLVGSVVGAHQRQHCAEHTQEKCRMQRKNRPP</sequence>
<organism evidence="1 2">
    <name type="scientific">Hohenbuehelia grisea</name>
    <dbReference type="NCBI Taxonomy" id="104357"/>
    <lineage>
        <taxon>Eukaryota</taxon>
        <taxon>Fungi</taxon>
        <taxon>Dikarya</taxon>
        <taxon>Basidiomycota</taxon>
        <taxon>Agaricomycotina</taxon>
        <taxon>Agaricomycetes</taxon>
        <taxon>Agaricomycetidae</taxon>
        <taxon>Agaricales</taxon>
        <taxon>Pleurotineae</taxon>
        <taxon>Pleurotaceae</taxon>
        <taxon>Hohenbuehelia</taxon>
    </lineage>
</organism>
<evidence type="ECO:0000313" key="2">
    <source>
        <dbReference type="Proteomes" id="UP001556367"/>
    </source>
</evidence>
<protein>
    <submittedName>
        <fullName evidence="1">Uncharacterized protein</fullName>
    </submittedName>
</protein>
<dbReference type="EMBL" id="JASNQZ010000011">
    <property type="protein sequence ID" value="KAL0951480.1"/>
    <property type="molecule type" value="Genomic_DNA"/>
</dbReference>
<name>A0ABR3J7K8_9AGAR</name>
<proteinExistence type="predicted"/>
<accession>A0ABR3J7K8</accession>
<keyword evidence="2" id="KW-1185">Reference proteome</keyword>
<dbReference type="Proteomes" id="UP001556367">
    <property type="component" value="Unassembled WGS sequence"/>
</dbReference>
<evidence type="ECO:0000313" key="1">
    <source>
        <dbReference type="EMBL" id="KAL0951480.1"/>
    </source>
</evidence>
<reference evidence="2" key="1">
    <citation type="submission" date="2024-06" db="EMBL/GenBank/DDBJ databases">
        <title>Multi-omics analyses provide insights into the biosynthesis of the anticancer antibiotic pleurotin in Hohenbuehelia grisea.</title>
        <authorList>
            <person name="Weaver J.A."/>
            <person name="Alberti F."/>
        </authorList>
    </citation>
    <scope>NUCLEOTIDE SEQUENCE [LARGE SCALE GENOMIC DNA]</scope>
    <source>
        <strain evidence="2">T-177</strain>
    </source>
</reference>
<comment type="caution">
    <text evidence="1">The sequence shown here is derived from an EMBL/GenBank/DDBJ whole genome shotgun (WGS) entry which is preliminary data.</text>
</comment>